<dbReference type="InterPro" id="IPR051345">
    <property type="entry name" value="Importin_beta-like_NTR"/>
</dbReference>
<dbReference type="AlphaFoldDB" id="A0A1B0FGY5"/>
<dbReference type="VEuPathDB" id="VectorBase:GMOY003018"/>
<reference evidence="4" key="1">
    <citation type="submission" date="2020-05" db="UniProtKB">
        <authorList>
            <consortium name="EnsemblMetazoa"/>
        </authorList>
    </citation>
    <scope>IDENTIFICATION</scope>
    <source>
        <strain evidence="4">Yale</strain>
    </source>
</reference>
<evidence type="ECO:0000313" key="4">
    <source>
        <dbReference type="EnsemblMetazoa" id="GMOY003018-PA"/>
    </source>
</evidence>
<comment type="subcellular location">
    <subcellularLocation>
        <location evidence="1">Nucleus</location>
    </subcellularLocation>
</comment>
<keyword evidence="2" id="KW-0813">Transport</keyword>
<protein>
    <submittedName>
        <fullName evidence="4">Uncharacterized protein</fullName>
    </submittedName>
</protein>
<evidence type="ECO:0000256" key="2">
    <source>
        <dbReference type="ARBA" id="ARBA00022448"/>
    </source>
</evidence>
<dbReference type="EnsemblMetazoa" id="GMOY003018-RA">
    <property type="protein sequence ID" value="GMOY003018-PA"/>
    <property type="gene ID" value="GMOY003018"/>
</dbReference>
<dbReference type="PANTHER" id="PTHR12363">
    <property type="entry name" value="TRANSPORTIN 3 AND IMPORTIN 13"/>
    <property type="match status" value="1"/>
</dbReference>
<dbReference type="STRING" id="37546.A0A1B0FGY5"/>
<dbReference type="Proteomes" id="UP000092444">
    <property type="component" value="Unassembled WGS sequence"/>
</dbReference>
<sequence>MRKIPEFIIQFAGGPKLVLSRLCLALAAIELLVRGLSSLLSAEATLGLKELQVALTSGQVALTSGQMKTSDCVLLMFSIGKLMSLLISDNILNYLDIIVSPYFEELIAICQAATETPQARIRTIFRLNMVSTLFWSLNTDFDDHDRIEDLQNIQPVLVVMQKTMPSLRRIAELSVAELDVLETACSAVKHAIVNLKSSFKPMLQDDMLQAAQTR</sequence>
<name>A0A1B0FGY5_GLOMM</name>
<evidence type="ECO:0000313" key="5">
    <source>
        <dbReference type="Proteomes" id="UP000092444"/>
    </source>
</evidence>
<dbReference type="GO" id="GO:0005634">
    <property type="term" value="C:nucleus"/>
    <property type="evidence" value="ECO:0007669"/>
    <property type="project" value="UniProtKB-SubCell"/>
</dbReference>
<evidence type="ECO:0000256" key="1">
    <source>
        <dbReference type="ARBA" id="ARBA00004123"/>
    </source>
</evidence>
<dbReference type="GO" id="GO:0005737">
    <property type="term" value="C:cytoplasm"/>
    <property type="evidence" value="ECO:0007669"/>
    <property type="project" value="TreeGrafter"/>
</dbReference>
<dbReference type="GO" id="GO:0006606">
    <property type="term" value="P:protein import into nucleus"/>
    <property type="evidence" value="ECO:0007669"/>
    <property type="project" value="TreeGrafter"/>
</dbReference>
<dbReference type="PANTHER" id="PTHR12363:SF33">
    <property type="entry name" value="IMPORTIN-13"/>
    <property type="match status" value="1"/>
</dbReference>
<dbReference type="Gene3D" id="1.25.10.10">
    <property type="entry name" value="Leucine-rich Repeat Variant"/>
    <property type="match status" value="1"/>
</dbReference>
<dbReference type="EMBL" id="CCAG010000385">
    <property type="status" value="NOT_ANNOTATED_CDS"/>
    <property type="molecule type" value="Genomic_DNA"/>
</dbReference>
<organism evidence="4 5">
    <name type="scientific">Glossina morsitans morsitans</name>
    <name type="common">Savannah tsetse fly</name>
    <dbReference type="NCBI Taxonomy" id="37546"/>
    <lineage>
        <taxon>Eukaryota</taxon>
        <taxon>Metazoa</taxon>
        <taxon>Ecdysozoa</taxon>
        <taxon>Arthropoda</taxon>
        <taxon>Hexapoda</taxon>
        <taxon>Insecta</taxon>
        <taxon>Pterygota</taxon>
        <taxon>Neoptera</taxon>
        <taxon>Endopterygota</taxon>
        <taxon>Diptera</taxon>
        <taxon>Brachycera</taxon>
        <taxon>Muscomorpha</taxon>
        <taxon>Hippoboscoidea</taxon>
        <taxon>Glossinidae</taxon>
        <taxon>Glossina</taxon>
    </lineage>
</organism>
<evidence type="ECO:0000256" key="3">
    <source>
        <dbReference type="ARBA" id="ARBA00023242"/>
    </source>
</evidence>
<proteinExistence type="predicted"/>
<dbReference type="InterPro" id="IPR011989">
    <property type="entry name" value="ARM-like"/>
</dbReference>
<keyword evidence="3" id="KW-0539">Nucleus</keyword>
<accession>A0A1B0FGY5</accession>
<keyword evidence="5" id="KW-1185">Reference proteome</keyword>